<gene>
    <name evidence="1" type="ORF">DMB65_02825</name>
</gene>
<reference evidence="1 2" key="1">
    <citation type="submission" date="2018-05" db="EMBL/GenBank/DDBJ databases">
        <title>Flavobacterium sp. strain IMCC34759, incomplete genome.</title>
        <authorList>
            <person name="Joung Y."/>
            <person name="Cho J."/>
        </authorList>
    </citation>
    <scope>NUCLEOTIDE SEQUENCE [LARGE SCALE GENOMIC DNA]</scope>
    <source>
        <strain evidence="1 2">IMCC34759</strain>
    </source>
</reference>
<evidence type="ECO:0008006" key="3">
    <source>
        <dbReference type="Google" id="ProtNLM"/>
    </source>
</evidence>
<dbReference type="EMBL" id="QJHK01000002">
    <property type="protein sequence ID" value="PXY42185.1"/>
    <property type="molecule type" value="Genomic_DNA"/>
</dbReference>
<keyword evidence="2" id="KW-1185">Reference proteome</keyword>
<comment type="caution">
    <text evidence="1">The sequence shown here is derived from an EMBL/GenBank/DDBJ whole genome shotgun (WGS) entry which is preliminary data.</text>
</comment>
<dbReference type="Proteomes" id="UP000247903">
    <property type="component" value="Unassembled WGS sequence"/>
</dbReference>
<evidence type="ECO:0000313" key="2">
    <source>
        <dbReference type="Proteomes" id="UP000247903"/>
    </source>
</evidence>
<protein>
    <recommendedName>
        <fullName evidence="3">RHS repeat-associated core domain-containing protein</fullName>
    </recommendedName>
</protein>
<dbReference type="Gene3D" id="2.180.10.10">
    <property type="entry name" value="RHS repeat-associated core"/>
    <property type="match status" value="1"/>
</dbReference>
<dbReference type="PANTHER" id="PTHR32305:SF15">
    <property type="entry name" value="PROTEIN RHSA-RELATED"/>
    <property type="match status" value="1"/>
</dbReference>
<dbReference type="OrthoDB" id="2972467at2"/>
<evidence type="ECO:0000313" key="1">
    <source>
        <dbReference type="EMBL" id="PXY42185.1"/>
    </source>
</evidence>
<dbReference type="InterPro" id="IPR050708">
    <property type="entry name" value="T6SS_VgrG/RHS"/>
</dbReference>
<dbReference type="AlphaFoldDB" id="A0A2V4BT23"/>
<dbReference type="PANTHER" id="PTHR32305">
    <property type="match status" value="1"/>
</dbReference>
<name>A0A2V4BT23_9FLAO</name>
<sequence>MTSDGSTASVSANGNLKLQAGNSITLKNFTAAQGSTFVAQITPVQANNNESVLTLKEHHIFGSSRLGLETKSLVVYNSSTTSGTPDPVPTNFVSLIGDKHFELSNHLGNVLAVISDKKIPTATAGVFNPDVLSYSDYYPFGMLVPNRHGTSEPNGYRYGFNGKEMDNEIKGEGAQYDYGFRIYDPRIGKFLSQDPLFQSYPWLTPYQFASNSPIWAVDLDGLESKIVILAKDAPPMVIERTSENRIQWQATKASYYKAFANNSGWGEGKSLYHSTTENWSGPLNGTLTINASGNTAKISYREGTKIEATTESISMGLKAMKTFFIKPDPLVEGSEKFNETFQNYIGGVSMVFTGGASIELSLGPKALSFLKTSVGKAVFETLAQTLVKGDIKKVDITDVAATVFIKNSKARDLVKSFVNMSVDKGLNINNINDGLTEFGLRLSLTKASDGLKDGKGQKYVLDIIRKVQLNEIKKELKKDEKTN</sequence>
<organism evidence="1 2">
    <name type="scientific">Flavobacterium cheongpyeongense</name>
    <dbReference type="NCBI Taxonomy" id="2212651"/>
    <lineage>
        <taxon>Bacteria</taxon>
        <taxon>Pseudomonadati</taxon>
        <taxon>Bacteroidota</taxon>
        <taxon>Flavobacteriia</taxon>
        <taxon>Flavobacteriales</taxon>
        <taxon>Flavobacteriaceae</taxon>
        <taxon>Flavobacterium</taxon>
    </lineage>
</organism>
<proteinExistence type="predicted"/>
<dbReference type="NCBIfam" id="TIGR03696">
    <property type="entry name" value="Rhs_assc_core"/>
    <property type="match status" value="1"/>
</dbReference>
<dbReference type="RefSeq" id="WP_110305158.1">
    <property type="nucleotide sequence ID" value="NZ_QJHK01000002.1"/>
</dbReference>
<accession>A0A2V4BT23</accession>
<dbReference type="InterPro" id="IPR022385">
    <property type="entry name" value="Rhs_assc_core"/>
</dbReference>